<dbReference type="RefSeq" id="WP_012979099.1">
    <property type="nucleotide sequence ID" value="NC_013861.1"/>
</dbReference>
<dbReference type="Proteomes" id="UP000001060">
    <property type="component" value="Chromosome"/>
</dbReference>
<dbReference type="EMBL" id="FN650140">
    <property type="protein sequence ID" value="CBJ12009.1"/>
    <property type="molecule type" value="Genomic_DNA"/>
</dbReference>
<feature type="transmembrane region" description="Helical" evidence="1">
    <location>
        <begin position="63"/>
        <end position="84"/>
    </location>
</feature>
<reference evidence="2 3" key="1">
    <citation type="journal article" date="2010" name="PLoS Genet.">
        <title>Analysis of the Legionella longbeachae genome and transcriptome uncovers unique strategies to cause Legionnaires' disease.</title>
        <authorList>
            <person name="Cazalet C."/>
            <person name="Gomez-Valero L."/>
            <person name="Rusniok C."/>
            <person name="Lomma M."/>
            <person name="Dervins-Ravault D."/>
            <person name="Newton H."/>
            <person name="Sansom F."/>
            <person name="Jarraud S."/>
            <person name="Zidane N."/>
            <person name="Ma L."/>
            <person name="Bouchier C."/>
            <person name="Etienne J."/>
            <person name="Hartland E."/>
            <person name="Buchrieser C."/>
        </authorList>
    </citation>
    <scope>NUCLEOTIDE SEQUENCE [LARGE SCALE GENOMIC DNA]</scope>
    <source>
        <strain evidence="2 3">NSW150</strain>
    </source>
</reference>
<keyword evidence="3" id="KW-1185">Reference proteome</keyword>
<gene>
    <name evidence="2" type="ordered locus">LLO_1635</name>
</gene>
<sequence length="90" mass="10204">MKNIIFVISLDILFILFLLMGLSLFIAVDMPSAADIFFSFKLGLHSWSYKIIKFVPFIENNEAVAGFSLIITGVFCGFFSFNILKKQKVN</sequence>
<dbReference type="HOGENOM" id="CLU_2437200_0_0_6"/>
<evidence type="ECO:0000313" key="2">
    <source>
        <dbReference type="EMBL" id="CBJ12009.1"/>
    </source>
</evidence>
<evidence type="ECO:0000313" key="3">
    <source>
        <dbReference type="Proteomes" id="UP000001060"/>
    </source>
</evidence>
<feature type="transmembrane region" description="Helical" evidence="1">
    <location>
        <begin position="7"/>
        <end position="28"/>
    </location>
</feature>
<dbReference type="STRING" id="661367.LLO_1635"/>
<dbReference type="GeneID" id="40925858"/>
<organism evidence="2 3">
    <name type="scientific">Legionella longbeachae serogroup 1 (strain NSW150)</name>
    <dbReference type="NCBI Taxonomy" id="661367"/>
    <lineage>
        <taxon>Bacteria</taxon>
        <taxon>Pseudomonadati</taxon>
        <taxon>Pseudomonadota</taxon>
        <taxon>Gammaproteobacteria</taxon>
        <taxon>Legionellales</taxon>
        <taxon>Legionellaceae</taxon>
        <taxon>Legionella</taxon>
    </lineage>
</organism>
<keyword evidence="1" id="KW-1133">Transmembrane helix</keyword>
<proteinExistence type="predicted"/>
<keyword evidence="1" id="KW-0812">Transmembrane</keyword>
<keyword evidence="1" id="KW-0472">Membrane</keyword>
<dbReference type="KEGG" id="llo:LLO_1635"/>
<evidence type="ECO:0000256" key="1">
    <source>
        <dbReference type="SAM" id="Phobius"/>
    </source>
</evidence>
<accession>D3HSW9</accession>
<name>D3HSW9_LEGLN</name>
<dbReference type="AlphaFoldDB" id="D3HSW9"/>
<protein>
    <submittedName>
        <fullName evidence="2">Uncharacterized protein</fullName>
    </submittedName>
</protein>